<dbReference type="InterPro" id="IPR025645">
    <property type="entry name" value="DUF4349"/>
</dbReference>
<organism evidence="3 4">
    <name type="scientific">Dethiobacter alkaliphilus AHT 1</name>
    <dbReference type="NCBI Taxonomy" id="555088"/>
    <lineage>
        <taxon>Bacteria</taxon>
        <taxon>Bacillati</taxon>
        <taxon>Bacillota</taxon>
        <taxon>Dethiobacteria</taxon>
        <taxon>Dethiobacterales</taxon>
        <taxon>Dethiobacteraceae</taxon>
        <taxon>Dethiobacter</taxon>
    </lineage>
</organism>
<sequence>MFGKKFLGLFLLLLLLMFMLTACGAVREQAGRGYDDAASPEELNSRAAMEEQYGEDSDGAGDVQHIIRTADLSLDVENLDNVLGEVRQIVQQAGGFIAESSVYGAEENRRSSLTLRIPANQMDDVLAEIDSLGKQTHKSTGGRDVTLQYVDLEARIRNLQRQEERLLDILQDADTVEEILQVEQELGRIRGELESLTAEFRYLSDRVDYATIHVSLRQTPTASPTITGTGLQGVWQRGVAGLINSVNAMVTGLGNFLVFLLTALPYLLFFAVVGVPVSLLIRRFAGNRPRTPDA</sequence>
<name>C0GEP0_DETAL</name>
<dbReference type="RefSeq" id="WP_008515358.1">
    <property type="nucleotide sequence ID" value="NZ_ACJM01000004.1"/>
</dbReference>
<keyword evidence="1" id="KW-0175">Coiled coil</keyword>
<evidence type="ECO:0000313" key="4">
    <source>
        <dbReference type="Proteomes" id="UP000006443"/>
    </source>
</evidence>
<protein>
    <recommendedName>
        <fullName evidence="2">DUF4349 domain-containing protein</fullName>
    </recommendedName>
</protein>
<evidence type="ECO:0000259" key="2">
    <source>
        <dbReference type="Pfam" id="PF14257"/>
    </source>
</evidence>
<dbReference type="AlphaFoldDB" id="C0GEP0"/>
<accession>C0GEP0</accession>
<dbReference type="eggNOG" id="COG5662">
    <property type="taxonomic scope" value="Bacteria"/>
</dbReference>
<dbReference type="Proteomes" id="UP000006443">
    <property type="component" value="Unassembled WGS sequence"/>
</dbReference>
<feature type="domain" description="DUF4349" evidence="2">
    <location>
        <begin position="64"/>
        <end position="276"/>
    </location>
</feature>
<gene>
    <name evidence="3" type="ORF">DealDRAFT_0949</name>
</gene>
<comment type="caution">
    <text evidence="3">The sequence shown here is derived from an EMBL/GenBank/DDBJ whole genome shotgun (WGS) entry which is preliminary data.</text>
</comment>
<dbReference type="EMBL" id="ACJM01000004">
    <property type="protein sequence ID" value="EEG78072.1"/>
    <property type="molecule type" value="Genomic_DNA"/>
</dbReference>
<dbReference type="OrthoDB" id="9808253at2"/>
<proteinExistence type="predicted"/>
<dbReference type="Pfam" id="PF14257">
    <property type="entry name" value="DUF4349"/>
    <property type="match status" value="1"/>
</dbReference>
<evidence type="ECO:0000256" key="1">
    <source>
        <dbReference type="SAM" id="Coils"/>
    </source>
</evidence>
<dbReference type="STRING" id="555088.DealDRAFT_0949"/>
<evidence type="ECO:0000313" key="3">
    <source>
        <dbReference type="EMBL" id="EEG78072.1"/>
    </source>
</evidence>
<dbReference type="PROSITE" id="PS51257">
    <property type="entry name" value="PROKAR_LIPOPROTEIN"/>
    <property type="match status" value="1"/>
</dbReference>
<reference evidence="3 4" key="1">
    <citation type="submission" date="2009-02" db="EMBL/GenBank/DDBJ databases">
        <title>Sequencing of the draft genome and assembly of Dethiobacter alkaliphilus AHT 1.</title>
        <authorList>
            <consortium name="US DOE Joint Genome Institute (JGI-PGF)"/>
            <person name="Lucas S."/>
            <person name="Copeland A."/>
            <person name="Lapidus A."/>
            <person name="Glavina del Rio T."/>
            <person name="Dalin E."/>
            <person name="Tice H."/>
            <person name="Bruce D."/>
            <person name="Goodwin L."/>
            <person name="Pitluck S."/>
            <person name="Larimer F."/>
            <person name="Land M.L."/>
            <person name="Hauser L."/>
            <person name="Muyzer G."/>
        </authorList>
    </citation>
    <scope>NUCLEOTIDE SEQUENCE [LARGE SCALE GENOMIC DNA]</scope>
    <source>
        <strain evidence="3 4">AHT 1</strain>
    </source>
</reference>
<feature type="coiled-coil region" evidence="1">
    <location>
        <begin position="142"/>
        <end position="199"/>
    </location>
</feature>
<keyword evidence="4" id="KW-1185">Reference proteome</keyword>